<comment type="caution">
    <text evidence="1">The sequence shown here is derived from an EMBL/GenBank/DDBJ whole genome shotgun (WGS) entry which is preliminary data.</text>
</comment>
<dbReference type="EMBL" id="JACHGF010000002">
    <property type="protein sequence ID" value="MBB5283553.1"/>
    <property type="molecule type" value="Genomic_DNA"/>
</dbReference>
<reference evidence="1 2" key="1">
    <citation type="submission" date="2020-08" db="EMBL/GenBank/DDBJ databases">
        <title>Genomic Encyclopedia of Type Strains, Phase IV (KMG-IV): sequencing the most valuable type-strain genomes for metagenomic binning, comparative biology and taxonomic classification.</title>
        <authorList>
            <person name="Goeker M."/>
        </authorList>
    </citation>
    <scope>NUCLEOTIDE SEQUENCE [LARGE SCALE GENOMIC DNA]</scope>
    <source>
        <strain evidence="1 2">DSM 105074</strain>
    </source>
</reference>
<proteinExistence type="predicted"/>
<keyword evidence="2" id="KW-1185">Reference proteome</keyword>
<sequence length="30" mass="3235">MVIGGIYLLIKKLRTSEEGVSDSGTAHVFL</sequence>
<dbReference type="Proteomes" id="UP000557307">
    <property type="component" value="Unassembled WGS sequence"/>
</dbReference>
<gene>
    <name evidence="1" type="ORF">HNQ92_001679</name>
</gene>
<accession>A0A840TQN6</accession>
<dbReference type="AlphaFoldDB" id="A0A840TQN6"/>
<organism evidence="1 2">
    <name type="scientific">Rhabdobacter roseus</name>
    <dbReference type="NCBI Taxonomy" id="1655419"/>
    <lineage>
        <taxon>Bacteria</taxon>
        <taxon>Pseudomonadati</taxon>
        <taxon>Bacteroidota</taxon>
        <taxon>Cytophagia</taxon>
        <taxon>Cytophagales</taxon>
        <taxon>Cytophagaceae</taxon>
        <taxon>Rhabdobacter</taxon>
    </lineage>
</organism>
<evidence type="ECO:0000313" key="1">
    <source>
        <dbReference type="EMBL" id="MBB5283553.1"/>
    </source>
</evidence>
<protein>
    <submittedName>
        <fullName evidence="1">Uncharacterized protein</fullName>
    </submittedName>
</protein>
<evidence type="ECO:0000313" key="2">
    <source>
        <dbReference type="Proteomes" id="UP000557307"/>
    </source>
</evidence>
<name>A0A840TQN6_9BACT</name>